<dbReference type="PROSITE" id="PS00028">
    <property type="entry name" value="ZINC_FINGER_C2H2_1"/>
    <property type="match status" value="1"/>
</dbReference>
<dbReference type="GO" id="GO:0016787">
    <property type="term" value="F:hydrolase activity"/>
    <property type="evidence" value="ECO:0007669"/>
    <property type="project" value="UniProtKB-KW"/>
</dbReference>
<feature type="region of interest" description="Disordered" evidence="15">
    <location>
        <begin position="614"/>
        <end position="634"/>
    </location>
</feature>
<dbReference type="SUPFAM" id="SSF48403">
    <property type="entry name" value="Ankyrin repeat"/>
    <property type="match status" value="1"/>
</dbReference>
<evidence type="ECO:0000256" key="2">
    <source>
        <dbReference type="ARBA" id="ARBA00009262"/>
    </source>
</evidence>
<feature type="domain" description="VLRF1" evidence="16">
    <location>
        <begin position="232"/>
        <end position="373"/>
    </location>
</feature>
<comment type="domain">
    <text evidence="14">The VLRF1 domain mediates binding to the 60S ribosomal subunit.</text>
</comment>
<dbReference type="AlphaFoldDB" id="A0A9D4CA16"/>
<feature type="compositionally biased region" description="Basic residues" evidence="15">
    <location>
        <begin position="484"/>
        <end position="493"/>
    </location>
</feature>
<evidence type="ECO:0000256" key="9">
    <source>
        <dbReference type="ARBA" id="ARBA00022801"/>
    </source>
</evidence>
<dbReference type="InterPro" id="IPR013087">
    <property type="entry name" value="Znf_C2H2_type"/>
</dbReference>
<keyword evidence="7 14" id="KW-0255">Endonuclease</keyword>
<accession>A0A9D4CA16</accession>
<keyword evidence="11 13" id="KW-0040">ANK repeat</keyword>
<feature type="region of interest" description="Disordered" evidence="15">
    <location>
        <begin position="123"/>
        <end position="182"/>
    </location>
</feature>
<dbReference type="PROSITE" id="PS50297">
    <property type="entry name" value="ANK_REP_REGION"/>
    <property type="match status" value="1"/>
</dbReference>
<evidence type="ECO:0000313" key="17">
    <source>
        <dbReference type="EMBL" id="KAH3719844.1"/>
    </source>
</evidence>
<dbReference type="Pfam" id="PF18826">
    <property type="entry name" value="bVLRF1"/>
    <property type="match status" value="1"/>
</dbReference>
<dbReference type="PANTHER" id="PTHR16036">
    <property type="entry name" value="ANKYRIN REPEAT AND ZINC FINGER DOMAIN-CONTAINING PROTEIN 1"/>
    <property type="match status" value="1"/>
</dbReference>
<organism evidence="17 18">
    <name type="scientific">Dreissena polymorpha</name>
    <name type="common">Zebra mussel</name>
    <name type="synonym">Mytilus polymorpha</name>
    <dbReference type="NCBI Taxonomy" id="45954"/>
    <lineage>
        <taxon>Eukaryota</taxon>
        <taxon>Metazoa</taxon>
        <taxon>Spiralia</taxon>
        <taxon>Lophotrochozoa</taxon>
        <taxon>Mollusca</taxon>
        <taxon>Bivalvia</taxon>
        <taxon>Autobranchia</taxon>
        <taxon>Heteroconchia</taxon>
        <taxon>Euheterodonta</taxon>
        <taxon>Imparidentia</taxon>
        <taxon>Neoheterodontei</taxon>
        <taxon>Myida</taxon>
        <taxon>Dreissenoidea</taxon>
        <taxon>Dreissenidae</taxon>
        <taxon>Dreissena</taxon>
    </lineage>
</organism>
<comment type="caution">
    <text evidence="17">The sequence shown here is derived from an EMBL/GenBank/DDBJ whole genome shotgun (WGS) entry which is preliminary data.</text>
</comment>
<dbReference type="SMART" id="SM00451">
    <property type="entry name" value="ZnF_U1"/>
    <property type="match status" value="1"/>
</dbReference>
<evidence type="ECO:0000259" key="16">
    <source>
        <dbReference type="PROSITE" id="PS52044"/>
    </source>
</evidence>
<dbReference type="InterPro" id="IPR036770">
    <property type="entry name" value="Ankyrin_rpt-contain_sf"/>
</dbReference>
<dbReference type="Pfam" id="PF00023">
    <property type="entry name" value="Ank"/>
    <property type="match status" value="1"/>
</dbReference>
<feature type="region of interest" description="Disordered" evidence="15">
    <location>
        <begin position="47"/>
        <end position="69"/>
    </location>
</feature>
<dbReference type="InterPro" id="IPR047139">
    <property type="entry name" value="ANKZ1/VMS1"/>
</dbReference>
<feature type="compositionally biased region" description="Basic and acidic residues" evidence="15">
    <location>
        <begin position="817"/>
        <end position="864"/>
    </location>
</feature>
<evidence type="ECO:0000256" key="10">
    <source>
        <dbReference type="ARBA" id="ARBA00022833"/>
    </source>
</evidence>
<feature type="compositionally biased region" description="Polar residues" evidence="15">
    <location>
        <begin position="60"/>
        <end position="69"/>
    </location>
</feature>
<dbReference type="Gene3D" id="1.25.40.20">
    <property type="entry name" value="Ankyrin repeat-containing domain"/>
    <property type="match status" value="1"/>
</dbReference>
<dbReference type="InterPro" id="IPR003604">
    <property type="entry name" value="Matrin/U1-like-C_Znf_C2H2"/>
</dbReference>
<evidence type="ECO:0000256" key="13">
    <source>
        <dbReference type="PROSITE-ProRule" id="PRU00023"/>
    </source>
</evidence>
<evidence type="ECO:0000256" key="15">
    <source>
        <dbReference type="SAM" id="MobiDB-lite"/>
    </source>
</evidence>
<protein>
    <recommendedName>
        <fullName evidence="16">VLRF1 domain-containing protein</fullName>
    </recommendedName>
</protein>
<dbReference type="Proteomes" id="UP000828390">
    <property type="component" value="Unassembled WGS sequence"/>
</dbReference>
<dbReference type="PROSITE" id="PS52044">
    <property type="entry name" value="VLRF1"/>
    <property type="match status" value="1"/>
</dbReference>
<feature type="compositionally biased region" description="Polar residues" evidence="15">
    <location>
        <begin position="494"/>
        <end position="504"/>
    </location>
</feature>
<keyword evidence="12" id="KW-0175">Coiled coil</keyword>
<feature type="region of interest" description="Disordered" evidence="15">
    <location>
        <begin position="648"/>
        <end position="669"/>
    </location>
</feature>
<dbReference type="OrthoDB" id="429841at2759"/>
<dbReference type="InterPro" id="IPR041175">
    <property type="entry name" value="VLRF1/Vms1"/>
</dbReference>
<keyword evidence="8" id="KW-0863">Zinc-finger</keyword>
<evidence type="ECO:0000256" key="12">
    <source>
        <dbReference type="ARBA" id="ARBA00023054"/>
    </source>
</evidence>
<comment type="similarity">
    <text evidence="2 14">Belongs to the ANKZF1/VMS1 family.</text>
</comment>
<dbReference type="GO" id="GO:0036503">
    <property type="term" value="P:ERAD pathway"/>
    <property type="evidence" value="ECO:0007669"/>
    <property type="project" value="TreeGrafter"/>
</dbReference>
<feature type="active site" evidence="14">
    <location>
        <position position="275"/>
    </location>
</feature>
<feature type="region of interest" description="Disordered" evidence="15">
    <location>
        <begin position="422"/>
        <end position="461"/>
    </location>
</feature>
<evidence type="ECO:0000256" key="4">
    <source>
        <dbReference type="ARBA" id="ARBA00022722"/>
    </source>
</evidence>
<evidence type="ECO:0000256" key="1">
    <source>
        <dbReference type="ARBA" id="ARBA00004496"/>
    </source>
</evidence>
<name>A0A9D4CA16_DREPO</name>
<feature type="compositionally biased region" description="Polar residues" evidence="15">
    <location>
        <begin position="167"/>
        <end position="182"/>
    </location>
</feature>
<dbReference type="Pfam" id="PF18716">
    <property type="entry name" value="VATC"/>
    <property type="match status" value="1"/>
</dbReference>
<dbReference type="InterPro" id="IPR041540">
    <property type="entry name" value="VATC"/>
</dbReference>
<gene>
    <name evidence="17" type="ORF">DPMN_062728</name>
</gene>
<dbReference type="GO" id="GO:0003676">
    <property type="term" value="F:nucleic acid binding"/>
    <property type="evidence" value="ECO:0007669"/>
    <property type="project" value="InterPro"/>
</dbReference>
<evidence type="ECO:0000256" key="7">
    <source>
        <dbReference type="ARBA" id="ARBA00022759"/>
    </source>
</evidence>
<dbReference type="GO" id="GO:0004519">
    <property type="term" value="F:endonuclease activity"/>
    <property type="evidence" value="ECO:0007669"/>
    <property type="project" value="UniProtKB-KW"/>
</dbReference>
<dbReference type="GO" id="GO:0005737">
    <property type="term" value="C:cytoplasm"/>
    <property type="evidence" value="ECO:0007669"/>
    <property type="project" value="UniProtKB-SubCell"/>
</dbReference>
<feature type="repeat" description="ANK" evidence="13">
    <location>
        <begin position="744"/>
        <end position="776"/>
    </location>
</feature>
<dbReference type="EMBL" id="JAIWYP010000013">
    <property type="protein sequence ID" value="KAH3719844.1"/>
    <property type="molecule type" value="Genomic_DNA"/>
</dbReference>
<reference evidence="17" key="2">
    <citation type="submission" date="2020-11" db="EMBL/GenBank/DDBJ databases">
        <authorList>
            <person name="McCartney M.A."/>
            <person name="Auch B."/>
            <person name="Kono T."/>
            <person name="Mallez S."/>
            <person name="Becker A."/>
            <person name="Gohl D.M."/>
            <person name="Silverstein K.A.T."/>
            <person name="Koren S."/>
            <person name="Bechman K.B."/>
            <person name="Herman A."/>
            <person name="Abrahante J.E."/>
            <person name="Garbe J."/>
        </authorList>
    </citation>
    <scope>NUCLEOTIDE SEQUENCE</scope>
    <source>
        <strain evidence="17">Duluth1</strain>
        <tissue evidence="17">Whole animal</tissue>
    </source>
</reference>
<dbReference type="InterPro" id="IPR002110">
    <property type="entry name" value="Ankyrin_rpt"/>
</dbReference>
<proteinExistence type="inferred from homology"/>
<evidence type="ECO:0000256" key="5">
    <source>
        <dbReference type="ARBA" id="ARBA00022723"/>
    </source>
</evidence>
<keyword evidence="4 14" id="KW-0540">Nuclease</keyword>
<evidence type="ECO:0000313" key="18">
    <source>
        <dbReference type="Proteomes" id="UP000828390"/>
    </source>
</evidence>
<dbReference type="GO" id="GO:0008270">
    <property type="term" value="F:zinc ion binding"/>
    <property type="evidence" value="ECO:0007669"/>
    <property type="project" value="UniProtKB-KW"/>
</dbReference>
<reference evidence="17" key="1">
    <citation type="journal article" date="2019" name="bioRxiv">
        <title>The Genome of the Zebra Mussel, Dreissena polymorpha: A Resource for Invasive Species Research.</title>
        <authorList>
            <person name="McCartney M.A."/>
            <person name="Auch B."/>
            <person name="Kono T."/>
            <person name="Mallez S."/>
            <person name="Zhang Y."/>
            <person name="Obille A."/>
            <person name="Becker A."/>
            <person name="Abrahante J.E."/>
            <person name="Garbe J."/>
            <person name="Badalamenti J.P."/>
            <person name="Herman A."/>
            <person name="Mangelson H."/>
            <person name="Liachko I."/>
            <person name="Sullivan S."/>
            <person name="Sone E.D."/>
            <person name="Koren S."/>
            <person name="Silverstein K.A.T."/>
            <person name="Beckman K.B."/>
            <person name="Gohl D.M."/>
        </authorList>
    </citation>
    <scope>NUCLEOTIDE SEQUENCE</scope>
    <source>
        <strain evidence="17">Duluth1</strain>
        <tissue evidence="17">Whole animal</tissue>
    </source>
</reference>
<keyword evidence="3 14" id="KW-0963">Cytoplasm</keyword>
<comment type="subcellular location">
    <subcellularLocation>
        <location evidence="1">Cytoplasm</location>
    </subcellularLocation>
</comment>
<evidence type="ECO:0000256" key="3">
    <source>
        <dbReference type="ARBA" id="ARBA00022490"/>
    </source>
</evidence>
<evidence type="ECO:0000256" key="14">
    <source>
        <dbReference type="PROSITE-ProRule" id="PRU01389"/>
    </source>
</evidence>
<keyword evidence="18" id="KW-1185">Reference proteome</keyword>
<evidence type="ECO:0000256" key="8">
    <source>
        <dbReference type="ARBA" id="ARBA00022771"/>
    </source>
</evidence>
<keyword evidence="6" id="KW-0677">Repeat</keyword>
<keyword evidence="9 14" id="KW-0378">Hydrolase</keyword>
<dbReference type="PANTHER" id="PTHR16036:SF2">
    <property type="entry name" value="TRNA ENDONUCLEASE ANKZF1"/>
    <property type="match status" value="1"/>
</dbReference>
<evidence type="ECO:0000256" key="6">
    <source>
        <dbReference type="ARBA" id="ARBA00022737"/>
    </source>
</evidence>
<feature type="region of interest" description="Disordered" evidence="15">
    <location>
        <begin position="484"/>
        <end position="504"/>
    </location>
</feature>
<evidence type="ECO:0000256" key="11">
    <source>
        <dbReference type="ARBA" id="ARBA00023043"/>
    </source>
</evidence>
<keyword evidence="5" id="KW-0479">Metal-binding</keyword>
<sequence>MASNEQKKLQRVKPKTYFFCQLYNTEHARKKLEGLVLAGRNPATKVVTGEMEDSRDTQGEDPSTVTSLEPGQLSVSDVMSCNYCNTVFYNRIEQKRHYRSDWHRYNLKQRLLGRDGVSEQKFDDISGNISSLSGSDSENDESSDSESKNKTLPGKPLHGSPRRRFQAANNSSTDSESEAWSQSDDIARRLPKVFFKNKEGELLSLYRCVLCNKKNYPANSDDLVSMATELPGQMTWAVFMAGGGHFAGAIFKKNEMVLHKTFHRYVVRAKRGTAQSSRDSQGNAPKSAGASLRRYNEAALTQEIQDLISSWGDQLQQCNRIFLRAPSFNRKIFFSGKNPPLDKADKRVRLVPFMTRRPTHNEVRRVFELLASIECYGIESELLDGVPISPPNTFNPVTGALEPTDEDQLSLRQRKIINKKLGTSPLVTPTEEASGDTDVSRITSEHKKGEVMSSDSSSASDTELVETMATINFMELKEYAFTKKPKRKKRRGQLRTQPVKGQNEPESNIMEEEKFHLRNGLFTACKTGDKDSLKRILAVIFTSRTEGCKNPVTENEIENNESGVTAKKDNADTEDLTFPTVLANKKEVLCKESDNLCKDKSDKIEENGHFTSERDCLSKDQGDMTESLNSGENEFGWDVNNASYITDNIKSDDNNENIPDLVDTENGLKTRNDNMHNSEHSLEDMGMSLNVQKPSQQLVLTSQEVATNKPSKAVNESHKSEPTGYDLSSVFVGPDLLNEPIGDQRTTLLQVAAREGHLTVVGMLLDAGADPALRDSKGHTAYMDSKDKATRNEFRRYRASHPNRYDYTAAQIPEPLSEEKEAERKKKDQERKKAQKKAKQEQQKLKKEEEEKQRAEEREKQRFLNLSDREKRALSAEKRLVSQYTNQRADKPVLSRCFLCGADMTGKVPFEYNQNKFCTSKCLQAHRKSTLKST</sequence>
<feature type="compositionally biased region" description="Low complexity" evidence="15">
    <location>
        <begin position="125"/>
        <end position="136"/>
    </location>
</feature>
<feature type="region of interest" description="Disordered" evidence="15">
    <location>
        <begin position="796"/>
        <end position="864"/>
    </location>
</feature>
<dbReference type="PROSITE" id="PS50088">
    <property type="entry name" value="ANK_REPEAT"/>
    <property type="match status" value="1"/>
</dbReference>
<keyword evidence="10" id="KW-0862">Zinc</keyword>